<dbReference type="OrthoDB" id="25838at2759"/>
<proteinExistence type="predicted"/>
<evidence type="ECO:0000313" key="2">
    <source>
        <dbReference type="Proteomes" id="UP000652761"/>
    </source>
</evidence>
<keyword evidence="2" id="KW-1185">Reference proteome</keyword>
<reference evidence="1" key="1">
    <citation type="submission" date="2017-07" db="EMBL/GenBank/DDBJ databases">
        <title>Taro Niue Genome Assembly and Annotation.</title>
        <authorList>
            <person name="Atibalentja N."/>
            <person name="Keating K."/>
            <person name="Fields C.J."/>
        </authorList>
    </citation>
    <scope>NUCLEOTIDE SEQUENCE</scope>
    <source>
        <strain evidence="1">Niue_2</strain>
        <tissue evidence="1">Leaf</tissue>
    </source>
</reference>
<dbReference type="SUPFAM" id="SSF52058">
    <property type="entry name" value="L domain-like"/>
    <property type="match status" value="1"/>
</dbReference>
<protein>
    <submittedName>
        <fullName evidence="1">Uncharacterized protein</fullName>
    </submittedName>
</protein>
<dbReference type="Gene3D" id="3.80.10.10">
    <property type="entry name" value="Ribonuclease Inhibitor"/>
    <property type="match status" value="1"/>
</dbReference>
<sequence>MPNREEWVEMENVDLPYLRELIIKHLPHSGGAASITANPQCRGKDFFNGSGGIDGTPTSPYLERLQYDDMLNWEEWMHIENTDLPYLHQLIIKHCPMLKKLLTKLTKAYLLALANLVHIPPTVEDLELQGCNEALLAASLPHLNSLKIVDFPNLTMLPLYNLVLLCNLHVSTCPRLRTLDFFYFCSPLLEYIEGLQSLKTLGTFVSLRMPLTLLLYQRKATLYSSIYGHV</sequence>
<organism evidence="1 2">
    <name type="scientific">Colocasia esculenta</name>
    <name type="common">Wild taro</name>
    <name type="synonym">Arum esculentum</name>
    <dbReference type="NCBI Taxonomy" id="4460"/>
    <lineage>
        <taxon>Eukaryota</taxon>
        <taxon>Viridiplantae</taxon>
        <taxon>Streptophyta</taxon>
        <taxon>Embryophyta</taxon>
        <taxon>Tracheophyta</taxon>
        <taxon>Spermatophyta</taxon>
        <taxon>Magnoliopsida</taxon>
        <taxon>Liliopsida</taxon>
        <taxon>Araceae</taxon>
        <taxon>Aroideae</taxon>
        <taxon>Colocasieae</taxon>
        <taxon>Colocasia</taxon>
    </lineage>
</organism>
<dbReference type="Proteomes" id="UP000652761">
    <property type="component" value="Unassembled WGS sequence"/>
</dbReference>
<name>A0A843U528_COLES</name>
<comment type="caution">
    <text evidence="1">The sequence shown here is derived from an EMBL/GenBank/DDBJ whole genome shotgun (WGS) entry which is preliminary data.</text>
</comment>
<dbReference type="AlphaFoldDB" id="A0A843U528"/>
<accession>A0A843U528</accession>
<dbReference type="EMBL" id="NMUH01000405">
    <property type="protein sequence ID" value="MQL78535.1"/>
    <property type="molecule type" value="Genomic_DNA"/>
</dbReference>
<evidence type="ECO:0000313" key="1">
    <source>
        <dbReference type="EMBL" id="MQL78535.1"/>
    </source>
</evidence>
<dbReference type="InterPro" id="IPR032675">
    <property type="entry name" value="LRR_dom_sf"/>
</dbReference>
<gene>
    <name evidence="1" type="ORF">Taro_010976</name>
</gene>